<dbReference type="GO" id="GO:0046872">
    <property type="term" value="F:metal ion binding"/>
    <property type="evidence" value="ECO:0007669"/>
    <property type="project" value="UniProtKB-KW"/>
</dbReference>
<evidence type="ECO:0000256" key="3">
    <source>
        <dbReference type="ARBA" id="ARBA00007931"/>
    </source>
</evidence>
<feature type="transmembrane region" description="Helical" evidence="13">
    <location>
        <begin position="178"/>
        <end position="200"/>
    </location>
</feature>
<dbReference type="GO" id="GO:0008237">
    <property type="term" value="F:metallopeptidase activity"/>
    <property type="evidence" value="ECO:0007669"/>
    <property type="project" value="UniProtKB-KW"/>
</dbReference>
<comment type="caution">
    <text evidence="15">The sequence shown here is derived from an EMBL/GenBank/DDBJ whole genome shotgun (WGS) entry which is preliminary data.</text>
</comment>
<dbReference type="PANTHER" id="PTHR35864:SF1">
    <property type="entry name" value="ZINC METALLOPROTEASE YWHC-RELATED"/>
    <property type="match status" value="1"/>
</dbReference>
<keyword evidence="7" id="KW-0479">Metal-binding</keyword>
<keyword evidence="4" id="KW-1003">Cell membrane</keyword>
<dbReference type="EMBL" id="JAIOIU010000136">
    <property type="protein sequence ID" value="MBZ0160592.1"/>
    <property type="molecule type" value="Genomic_DNA"/>
</dbReference>
<evidence type="ECO:0000313" key="15">
    <source>
        <dbReference type="EMBL" id="MBZ0160592.1"/>
    </source>
</evidence>
<evidence type="ECO:0000256" key="10">
    <source>
        <dbReference type="ARBA" id="ARBA00022989"/>
    </source>
</evidence>
<dbReference type="AlphaFoldDB" id="A0AAJ1ALN7"/>
<reference evidence="15 16" key="1">
    <citation type="journal article" date="2021" name="bioRxiv">
        <title>Unraveling nitrogen, sulfur and carbon metabolic pathways and microbial community transcriptional responses to substrate deprivation and toxicity stresses in a bioreactor mimicking anoxic brackish coastal sediment conditions.</title>
        <authorList>
            <person name="Martins P.D."/>
            <person name="Echeveste M.J."/>
            <person name="Arshad A."/>
            <person name="Kurth J."/>
            <person name="Ouboter H."/>
            <person name="Jetten M.S.M."/>
            <person name="Welte C.U."/>
        </authorList>
    </citation>
    <scope>NUCLEOTIDE SEQUENCE [LARGE SCALE GENOMIC DNA]</scope>
    <source>
        <strain evidence="15">MAG_38</strain>
    </source>
</reference>
<dbReference type="PANTHER" id="PTHR35864">
    <property type="entry name" value="ZINC METALLOPROTEASE MJ0611-RELATED"/>
    <property type="match status" value="1"/>
</dbReference>
<comment type="subcellular location">
    <subcellularLocation>
        <location evidence="2">Cell membrane</location>
        <topology evidence="2">Multi-pass membrane protein</topology>
    </subcellularLocation>
</comment>
<evidence type="ECO:0000313" key="16">
    <source>
        <dbReference type="Proteomes" id="UP001197609"/>
    </source>
</evidence>
<protein>
    <submittedName>
        <fullName evidence="15">Site-2 protease family protein</fullName>
    </submittedName>
</protein>
<keyword evidence="9" id="KW-0862">Zinc</keyword>
<keyword evidence="10 13" id="KW-1133">Transmembrane helix</keyword>
<feature type="transmembrane region" description="Helical" evidence="13">
    <location>
        <begin position="88"/>
        <end position="110"/>
    </location>
</feature>
<dbReference type="GO" id="GO:0005886">
    <property type="term" value="C:plasma membrane"/>
    <property type="evidence" value="ECO:0007669"/>
    <property type="project" value="UniProtKB-SubCell"/>
</dbReference>
<accession>A0AAJ1ALN7</accession>
<dbReference type="Proteomes" id="UP001197609">
    <property type="component" value="Unassembled WGS sequence"/>
</dbReference>
<evidence type="ECO:0000256" key="11">
    <source>
        <dbReference type="ARBA" id="ARBA00023049"/>
    </source>
</evidence>
<dbReference type="InterPro" id="IPR052348">
    <property type="entry name" value="Metallopeptidase_M50B"/>
</dbReference>
<keyword evidence="12 13" id="KW-0472">Membrane</keyword>
<feature type="domain" description="Peptidase M50" evidence="14">
    <location>
        <begin position="17"/>
        <end position="189"/>
    </location>
</feature>
<evidence type="ECO:0000256" key="7">
    <source>
        <dbReference type="ARBA" id="ARBA00022723"/>
    </source>
</evidence>
<keyword evidence="5 15" id="KW-0645">Protease</keyword>
<evidence type="ECO:0000256" key="8">
    <source>
        <dbReference type="ARBA" id="ARBA00022801"/>
    </source>
</evidence>
<dbReference type="GO" id="GO:0006508">
    <property type="term" value="P:proteolysis"/>
    <property type="evidence" value="ECO:0007669"/>
    <property type="project" value="UniProtKB-KW"/>
</dbReference>
<keyword evidence="6 13" id="KW-0812">Transmembrane</keyword>
<evidence type="ECO:0000256" key="13">
    <source>
        <dbReference type="SAM" id="Phobius"/>
    </source>
</evidence>
<evidence type="ECO:0000256" key="4">
    <source>
        <dbReference type="ARBA" id="ARBA00022475"/>
    </source>
</evidence>
<evidence type="ECO:0000256" key="1">
    <source>
        <dbReference type="ARBA" id="ARBA00001947"/>
    </source>
</evidence>
<evidence type="ECO:0000256" key="2">
    <source>
        <dbReference type="ARBA" id="ARBA00004651"/>
    </source>
</evidence>
<evidence type="ECO:0000259" key="14">
    <source>
        <dbReference type="Pfam" id="PF02163"/>
    </source>
</evidence>
<keyword evidence="8" id="KW-0378">Hydrolase</keyword>
<evidence type="ECO:0000256" key="9">
    <source>
        <dbReference type="ARBA" id="ARBA00022833"/>
    </source>
</evidence>
<dbReference type="Pfam" id="PF02163">
    <property type="entry name" value="Peptidase_M50"/>
    <property type="match status" value="1"/>
</dbReference>
<evidence type="ECO:0000256" key="12">
    <source>
        <dbReference type="ARBA" id="ARBA00023136"/>
    </source>
</evidence>
<organism evidence="15 16">
    <name type="scientific">Candidatus Methylomirabilis tolerans</name>
    <dbReference type="NCBI Taxonomy" id="3123416"/>
    <lineage>
        <taxon>Bacteria</taxon>
        <taxon>Candidatus Methylomirabilota</taxon>
        <taxon>Candidatus Methylomirabilia</taxon>
        <taxon>Candidatus Methylomirabilales</taxon>
        <taxon>Candidatus Methylomirabilaceae</taxon>
        <taxon>Candidatus Methylomirabilis</taxon>
    </lineage>
</organism>
<dbReference type="InterPro" id="IPR044537">
    <property type="entry name" value="Rip2-like"/>
</dbReference>
<dbReference type="CDD" id="cd06158">
    <property type="entry name" value="S2P-M50_like_1"/>
    <property type="match status" value="1"/>
</dbReference>
<comment type="cofactor">
    <cofactor evidence="1">
        <name>Zn(2+)</name>
        <dbReference type="ChEBI" id="CHEBI:29105"/>
    </cofactor>
</comment>
<keyword evidence="11" id="KW-0482">Metalloprotease</keyword>
<dbReference type="InterPro" id="IPR008915">
    <property type="entry name" value="Peptidase_M50"/>
</dbReference>
<sequence>MFDVTQFILSLSVRLPAILAALTFHEYAHGWVADKRGDPTARLSGRLTFNPIAHLDPVGTLALIFTPVGWAKPIPVNFDNLRHPRRDMVLVAAAGPGANLILASVCAWSLRLFDGTAGVDEPAWWLSWLTPVYHMLHWSVLINVALAVFNLIPLLPLDGGRVMTGLLPPRQAASYGRLERYGFVILMVLIFSGAVDQLIWPPIALVAGLLLGA</sequence>
<feature type="transmembrane region" description="Helical" evidence="13">
    <location>
        <begin position="135"/>
        <end position="157"/>
    </location>
</feature>
<evidence type="ECO:0000256" key="6">
    <source>
        <dbReference type="ARBA" id="ARBA00022692"/>
    </source>
</evidence>
<gene>
    <name evidence="15" type="ORF">K8G79_10740</name>
</gene>
<comment type="similarity">
    <text evidence="3">Belongs to the peptidase M50B family.</text>
</comment>
<evidence type="ECO:0000256" key="5">
    <source>
        <dbReference type="ARBA" id="ARBA00022670"/>
    </source>
</evidence>
<name>A0AAJ1ALN7_9BACT</name>
<proteinExistence type="inferred from homology"/>